<dbReference type="SUPFAM" id="SSF51735">
    <property type="entry name" value="NAD(P)-binding Rossmann-fold domains"/>
    <property type="match status" value="1"/>
</dbReference>
<dbReference type="GO" id="GO:0016491">
    <property type="term" value="F:oxidoreductase activity"/>
    <property type="evidence" value="ECO:0007669"/>
    <property type="project" value="TreeGrafter"/>
</dbReference>
<dbReference type="InterPro" id="IPR051253">
    <property type="entry name" value="11-beta-HSD"/>
</dbReference>
<protein>
    <submittedName>
        <fullName evidence="3">Hydroxysteroid 11-beta-dehydrogenase 1-like protein</fullName>
    </submittedName>
</protein>
<gene>
    <name evidence="3" type="ORF">EOD39_20056</name>
</gene>
<name>A0A444UWH4_ACIRT</name>
<evidence type="ECO:0000256" key="1">
    <source>
        <dbReference type="ARBA" id="ARBA00006484"/>
    </source>
</evidence>
<feature type="non-terminal residue" evidence="3">
    <location>
        <position position="1"/>
    </location>
</feature>
<proteinExistence type="inferred from homology"/>
<feature type="compositionally biased region" description="Acidic residues" evidence="2">
    <location>
        <begin position="113"/>
        <end position="133"/>
    </location>
</feature>
<keyword evidence="4" id="KW-1185">Reference proteome</keyword>
<dbReference type="InterPro" id="IPR002347">
    <property type="entry name" value="SDR_fam"/>
</dbReference>
<evidence type="ECO:0000256" key="2">
    <source>
        <dbReference type="SAM" id="MobiDB-lite"/>
    </source>
</evidence>
<dbReference type="PANTHER" id="PTHR44279:SF2">
    <property type="entry name" value="HYDROXYSTEROID (11-BETA) DEHYDROGENASE 1-LIKE B-RELATED"/>
    <property type="match status" value="1"/>
</dbReference>
<dbReference type="EMBL" id="SCEB01006133">
    <property type="protein sequence ID" value="RXM92514.1"/>
    <property type="molecule type" value="Genomic_DNA"/>
</dbReference>
<comment type="similarity">
    <text evidence="1">Belongs to the short-chain dehydrogenases/reductases (SDR) family.</text>
</comment>
<dbReference type="AlphaFoldDB" id="A0A444UWH4"/>
<dbReference type="Gene3D" id="3.40.50.720">
    <property type="entry name" value="NAD(P)-binding Rossmann-like Domain"/>
    <property type="match status" value="1"/>
</dbReference>
<feature type="region of interest" description="Disordered" evidence="2">
    <location>
        <begin position="161"/>
        <end position="187"/>
    </location>
</feature>
<dbReference type="PANTHER" id="PTHR44279">
    <property type="entry name" value="HYDROXYSTEROID (11-BETA) DEHYDROGENASE 1-LIKE B-RELATED"/>
    <property type="match status" value="1"/>
</dbReference>
<dbReference type="Proteomes" id="UP000289886">
    <property type="component" value="Unassembled WGS sequence"/>
</dbReference>
<evidence type="ECO:0000313" key="3">
    <source>
        <dbReference type="EMBL" id="RXM92514.1"/>
    </source>
</evidence>
<accession>A0A444UWH4</accession>
<organism evidence="3 4">
    <name type="scientific">Acipenser ruthenus</name>
    <name type="common">Sterlet sturgeon</name>
    <dbReference type="NCBI Taxonomy" id="7906"/>
    <lineage>
        <taxon>Eukaryota</taxon>
        <taxon>Metazoa</taxon>
        <taxon>Chordata</taxon>
        <taxon>Craniata</taxon>
        <taxon>Vertebrata</taxon>
        <taxon>Euteleostomi</taxon>
        <taxon>Actinopterygii</taxon>
        <taxon>Chondrostei</taxon>
        <taxon>Acipenseriformes</taxon>
        <taxon>Acipenseridae</taxon>
        <taxon>Acipenser</taxon>
    </lineage>
</organism>
<reference evidence="3 4" key="1">
    <citation type="submission" date="2019-01" db="EMBL/GenBank/DDBJ databases">
        <title>Draft Genome and Complete Hox-Cluster Characterization of the Sterlet Sturgeon (Acipenser ruthenus).</title>
        <authorList>
            <person name="Wei Q."/>
        </authorList>
    </citation>
    <scope>NUCLEOTIDE SEQUENCE [LARGE SCALE GENOMIC DNA]</scope>
    <source>
        <strain evidence="3">WHYD16114868_AA</strain>
        <tissue evidence="3">Blood</tissue>
    </source>
</reference>
<feature type="region of interest" description="Disordered" evidence="2">
    <location>
        <begin position="70"/>
        <end position="148"/>
    </location>
</feature>
<comment type="caution">
    <text evidence="3">The sequence shown here is derived from an EMBL/GenBank/DDBJ whole genome shotgun (WGS) entry which is preliminary data.</text>
</comment>
<dbReference type="InterPro" id="IPR036291">
    <property type="entry name" value="NAD(P)-bd_dom_sf"/>
</dbReference>
<sequence>VSVLRNLSWLAGLSCPVEDLGAAEAHTPALVRHCRTGKKRLRRVTRVLLSYIPYRLQSVLGYPVPSSIGKTAVSEEVRCSPTKPSGKGNKRKQEDVDEEEHQSWVEALNKELGDEDSEGDPTYEPSSDGESDSEENRTRNDTESDIEEVAEEGKAIIKELDAAKKASTENRQLPKVSRSPKWLPSIGGKENSLKGARVLVTGASTGIGEQMAYHYARFGAQVVITARRGAVLKQVAEKCLKLGAEKALYIAADMAEPTDPDRVIKFAAKSLGEY</sequence>
<dbReference type="Pfam" id="PF00106">
    <property type="entry name" value="adh_short"/>
    <property type="match status" value="1"/>
</dbReference>
<evidence type="ECO:0000313" key="4">
    <source>
        <dbReference type="Proteomes" id="UP000289886"/>
    </source>
</evidence>